<keyword evidence="7" id="KW-1185">Reference proteome</keyword>
<dbReference type="InterPro" id="IPR044672">
    <property type="entry name" value="MOCS2A"/>
</dbReference>
<organism evidence="6 7">
    <name type="scientific">Thiorhodococcus minor</name>
    <dbReference type="NCBI Taxonomy" id="57489"/>
    <lineage>
        <taxon>Bacteria</taxon>
        <taxon>Pseudomonadati</taxon>
        <taxon>Pseudomonadota</taxon>
        <taxon>Gammaproteobacteria</taxon>
        <taxon>Chromatiales</taxon>
        <taxon>Chromatiaceae</taxon>
        <taxon>Thiorhodococcus</taxon>
    </lineage>
</organism>
<dbReference type="GO" id="GO:0006777">
    <property type="term" value="P:Mo-molybdopterin cofactor biosynthetic process"/>
    <property type="evidence" value="ECO:0007669"/>
    <property type="project" value="UniProtKB-KW"/>
</dbReference>
<dbReference type="PANTHER" id="PTHR33359:SF1">
    <property type="entry name" value="MOLYBDOPTERIN SYNTHASE SULFUR CARRIER SUBUNIT"/>
    <property type="match status" value="1"/>
</dbReference>
<dbReference type="PANTHER" id="PTHR33359">
    <property type="entry name" value="MOLYBDOPTERIN SYNTHASE SULFUR CARRIER SUBUNIT"/>
    <property type="match status" value="1"/>
</dbReference>
<name>A0A6M0JZE5_9GAMM</name>
<protein>
    <recommendedName>
        <fullName evidence="5">Molybdopterin synthase sulfur carrier subunit</fullName>
    </recommendedName>
</protein>
<evidence type="ECO:0000256" key="2">
    <source>
        <dbReference type="ARBA" id="ARBA00022741"/>
    </source>
</evidence>
<evidence type="ECO:0000256" key="3">
    <source>
        <dbReference type="ARBA" id="ARBA00023150"/>
    </source>
</evidence>
<dbReference type="CDD" id="cd00754">
    <property type="entry name" value="Ubl_MoaD"/>
    <property type="match status" value="1"/>
</dbReference>
<dbReference type="InterPro" id="IPR012675">
    <property type="entry name" value="Beta-grasp_dom_sf"/>
</dbReference>
<dbReference type="GO" id="GO:0000166">
    <property type="term" value="F:nucleotide binding"/>
    <property type="evidence" value="ECO:0007669"/>
    <property type="project" value="UniProtKB-KW"/>
</dbReference>
<dbReference type="AlphaFoldDB" id="A0A6M0JZE5"/>
<dbReference type="RefSeq" id="WP_164452506.1">
    <property type="nucleotide sequence ID" value="NZ_JAAIJQ010000021.1"/>
</dbReference>
<accession>A0A6M0JZE5</accession>
<gene>
    <name evidence="6" type="primary">moaD</name>
    <name evidence="6" type="ORF">G3446_09050</name>
</gene>
<dbReference type="InterPro" id="IPR016155">
    <property type="entry name" value="Mopterin_synth/thiamin_S_b"/>
</dbReference>
<comment type="pathway">
    <text evidence="1">Cofactor biosynthesis; molybdopterin biosynthesis.</text>
</comment>
<keyword evidence="2" id="KW-0547">Nucleotide-binding</keyword>
<dbReference type="UniPathway" id="UPA00344"/>
<dbReference type="Proteomes" id="UP000483379">
    <property type="component" value="Unassembled WGS sequence"/>
</dbReference>
<evidence type="ECO:0000313" key="6">
    <source>
        <dbReference type="EMBL" id="NEV62033.1"/>
    </source>
</evidence>
<reference evidence="6 7" key="1">
    <citation type="submission" date="2020-02" db="EMBL/GenBank/DDBJ databases">
        <title>Genome sequences of Thiorhodococcus mannitoliphagus and Thiorhodococcus minor, purple sulfur photosynthetic bacteria in the gammaproteobacterial family, Chromatiaceae.</title>
        <authorList>
            <person name="Aviles F.A."/>
            <person name="Meyer T.E."/>
            <person name="Kyndt J.A."/>
        </authorList>
    </citation>
    <scope>NUCLEOTIDE SEQUENCE [LARGE SCALE GENOMIC DNA]</scope>
    <source>
        <strain evidence="6 7">DSM 11518</strain>
    </source>
</reference>
<dbReference type="EMBL" id="JAAIJQ010000021">
    <property type="protein sequence ID" value="NEV62033.1"/>
    <property type="molecule type" value="Genomic_DNA"/>
</dbReference>
<dbReference type="InterPro" id="IPR003749">
    <property type="entry name" value="ThiS/MoaD-like"/>
</dbReference>
<sequence>MIRILYFARLREALGTDAEDFILPVGMQTVGDLLAELRCRGDLWSTTLDETATVMAAVNQSIARLDTPLSDGDEVAFFPPVTGG</sequence>
<evidence type="ECO:0000256" key="5">
    <source>
        <dbReference type="ARBA" id="ARBA00024247"/>
    </source>
</evidence>
<proteinExistence type="inferred from homology"/>
<evidence type="ECO:0000256" key="1">
    <source>
        <dbReference type="ARBA" id="ARBA00005046"/>
    </source>
</evidence>
<dbReference type="FunFam" id="3.10.20.30:FF:000010">
    <property type="entry name" value="Molybdopterin synthase sulfur carrier subunit"/>
    <property type="match status" value="1"/>
</dbReference>
<comment type="similarity">
    <text evidence="4">Belongs to the MoaD family.</text>
</comment>
<dbReference type="InterPro" id="IPR010038">
    <property type="entry name" value="MoaD_arc-typ"/>
</dbReference>
<evidence type="ECO:0000256" key="4">
    <source>
        <dbReference type="ARBA" id="ARBA00024200"/>
    </source>
</evidence>
<dbReference type="Gene3D" id="3.10.20.30">
    <property type="match status" value="1"/>
</dbReference>
<dbReference type="SUPFAM" id="SSF54285">
    <property type="entry name" value="MoaD/ThiS"/>
    <property type="match status" value="1"/>
</dbReference>
<dbReference type="GO" id="GO:1990133">
    <property type="term" value="C:molybdopterin adenylyltransferase complex"/>
    <property type="evidence" value="ECO:0007669"/>
    <property type="project" value="TreeGrafter"/>
</dbReference>
<evidence type="ECO:0000313" key="7">
    <source>
        <dbReference type="Proteomes" id="UP000483379"/>
    </source>
</evidence>
<dbReference type="NCBIfam" id="TIGR01687">
    <property type="entry name" value="moaD_arch"/>
    <property type="match status" value="1"/>
</dbReference>
<keyword evidence="3" id="KW-0501">Molybdenum cofactor biosynthesis</keyword>
<dbReference type="NCBIfam" id="TIGR01682">
    <property type="entry name" value="moaD"/>
    <property type="match status" value="1"/>
</dbReference>
<dbReference type="Pfam" id="PF02597">
    <property type="entry name" value="ThiS"/>
    <property type="match status" value="1"/>
</dbReference>
<comment type="caution">
    <text evidence="6">The sequence shown here is derived from an EMBL/GenBank/DDBJ whole genome shotgun (WGS) entry which is preliminary data.</text>
</comment>